<proteinExistence type="predicted"/>
<evidence type="ECO:0000256" key="4">
    <source>
        <dbReference type="ARBA" id="ARBA00023136"/>
    </source>
</evidence>
<comment type="caution">
    <text evidence="7">The sequence shown here is derived from an EMBL/GenBank/DDBJ whole genome shotgun (WGS) entry which is preliminary data.</text>
</comment>
<sequence>MYIVLFVYAATSKILDYENFTVQIGQSPLLSVFAGLISWLIPTIEIILALLLMSKKTQFLALNASFVLMMMFTAYIFIILNFSAYVPCSCGGVLEKMSWTEHMYFNIAFCLLALIAIIFSLQQLPLQSNTSKRKSKLLLLVMAAALGIAIVYGSFLKSEHIIHQENNFVRRYPPHLYKRMAKLELKYGGYYFAGYSNDTIYMGNYRAPLAILAISSDLKNAVEHKIELNNYDLPFRAANVRVLNQNFFLSDGTVPCLFRGDISSWNATQLSIPKKKFSAFEPIDSATAVIRSRKPMINESIVGLINLSKQNSEIFWNNKVLEKQIDGVFDCDGILNYNIELGYIIYTYYYRNQFIVSDNTLKIQYRNNTIDTTTKAKIKIVKLKNGDRKMAIPPVTVNRLMTTSGKYLFVNSDIRGHYESLKLWKQSLPVDVYNLVTKEYMYSFQVHNIKGKKPNAMFAAKNTVYFVFDKTMVGYKLDKSVIKNNIRNEIEHL</sequence>
<keyword evidence="2 5" id="KW-0812">Transmembrane</keyword>
<feature type="transmembrane region" description="Helical" evidence="5">
    <location>
        <begin position="59"/>
        <end position="83"/>
    </location>
</feature>
<keyword evidence="4 5" id="KW-0472">Membrane</keyword>
<dbReference type="InterPro" id="IPR009908">
    <property type="entry name" value="Methylamine_util_MauE"/>
</dbReference>
<feature type="transmembrane region" description="Helical" evidence="5">
    <location>
        <begin position="103"/>
        <end position="125"/>
    </location>
</feature>
<dbReference type="EMBL" id="JASGBP010000007">
    <property type="protein sequence ID" value="MDI9257957.1"/>
    <property type="molecule type" value="Genomic_DNA"/>
</dbReference>
<keyword evidence="8" id="KW-1185">Reference proteome</keyword>
<organism evidence="7 8">
    <name type="scientific">Flavobacterium sedimenticola</name>
    <dbReference type="NCBI Taxonomy" id="3043286"/>
    <lineage>
        <taxon>Bacteria</taxon>
        <taxon>Pseudomonadati</taxon>
        <taxon>Bacteroidota</taxon>
        <taxon>Flavobacteriia</taxon>
        <taxon>Flavobacteriales</taxon>
        <taxon>Flavobacteriaceae</taxon>
        <taxon>Flavobacterium</taxon>
    </lineage>
</organism>
<dbReference type="Pfam" id="PF07291">
    <property type="entry name" value="MauE"/>
    <property type="match status" value="1"/>
</dbReference>
<evidence type="ECO:0000256" key="5">
    <source>
        <dbReference type="SAM" id="Phobius"/>
    </source>
</evidence>
<feature type="domain" description="Methylamine utilisation protein MauE" evidence="6">
    <location>
        <begin position="3"/>
        <end position="118"/>
    </location>
</feature>
<feature type="transmembrane region" description="Helical" evidence="5">
    <location>
        <begin position="29"/>
        <end position="52"/>
    </location>
</feature>
<comment type="subcellular location">
    <subcellularLocation>
        <location evidence="1">Membrane</location>
        <topology evidence="1">Multi-pass membrane protein</topology>
    </subcellularLocation>
</comment>
<dbReference type="Proteomes" id="UP001230035">
    <property type="component" value="Unassembled WGS sequence"/>
</dbReference>
<evidence type="ECO:0000256" key="2">
    <source>
        <dbReference type="ARBA" id="ARBA00022692"/>
    </source>
</evidence>
<evidence type="ECO:0000313" key="7">
    <source>
        <dbReference type="EMBL" id="MDI9257957.1"/>
    </source>
</evidence>
<evidence type="ECO:0000313" key="8">
    <source>
        <dbReference type="Proteomes" id="UP001230035"/>
    </source>
</evidence>
<accession>A0ABT6XT30</accession>
<feature type="transmembrane region" description="Helical" evidence="5">
    <location>
        <begin position="137"/>
        <end position="156"/>
    </location>
</feature>
<protein>
    <submittedName>
        <fullName evidence="7">DoxX family protein</fullName>
    </submittedName>
</protein>
<keyword evidence="3 5" id="KW-1133">Transmembrane helix</keyword>
<evidence type="ECO:0000256" key="3">
    <source>
        <dbReference type="ARBA" id="ARBA00022989"/>
    </source>
</evidence>
<name>A0ABT6XT30_9FLAO</name>
<reference evidence="7 8" key="1">
    <citation type="submission" date="2023-05" db="EMBL/GenBank/DDBJ databases">
        <title>Flavobacterium sedimenti sp. nov., isolated from the sediment.</title>
        <authorList>
            <person name="Wu N."/>
        </authorList>
    </citation>
    <scope>NUCLEOTIDE SEQUENCE [LARGE SCALE GENOMIC DNA]</scope>
    <source>
        <strain evidence="7 8">YZ-48</strain>
    </source>
</reference>
<evidence type="ECO:0000259" key="6">
    <source>
        <dbReference type="Pfam" id="PF07291"/>
    </source>
</evidence>
<evidence type="ECO:0000256" key="1">
    <source>
        <dbReference type="ARBA" id="ARBA00004141"/>
    </source>
</evidence>
<gene>
    <name evidence="7" type="ORF">QHT84_11080</name>
</gene>